<dbReference type="AlphaFoldDB" id="A0A8D0BYT4"/>
<keyword evidence="2" id="KW-1185">Reference proteome</keyword>
<name>A0A8D0BYT4_SALMN</name>
<reference evidence="1" key="1">
    <citation type="submission" date="2025-08" db="UniProtKB">
        <authorList>
            <consortium name="Ensembl"/>
        </authorList>
    </citation>
    <scope>IDENTIFICATION</scope>
</reference>
<reference evidence="1" key="2">
    <citation type="submission" date="2025-09" db="UniProtKB">
        <authorList>
            <consortium name="Ensembl"/>
        </authorList>
    </citation>
    <scope>IDENTIFICATION</scope>
</reference>
<evidence type="ECO:0000313" key="2">
    <source>
        <dbReference type="Proteomes" id="UP000694421"/>
    </source>
</evidence>
<protein>
    <recommendedName>
        <fullName evidence="3">LAGLIDADG homing endonuclease</fullName>
    </recommendedName>
</protein>
<proteinExistence type="predicted"/>
<dbReference type="Gene3D" id="1.10.238.10">
    <property type="entry name" value="EF-hand"/>
    <property type="match status" value="1"/>
</dbReference>
<dbReference type="Proteomes" id="UP000694421">
    <property type="component" value="Unplaced"/>
</dbReference>
<accession>A0A8D0BYT4</accession>
<sequence length="106" mass="12770">MAKYSTVQLTCYASRNRNVQSLLKKKILTFMNTELTSFIKKQKYPPILKKADMNCDGKKYFHFYISHFLKKHKASSNICVDYFWDWLKCFPSRNQHISIIYRNNFL</sequence>
<dbReference type="Ensembl" id="ENSSMRT00000017213.1">
    <property type="protein sequence ID" value="ENSSMRP00000014777.1"/>
    <property type="gene ID" value="ENSSMRG00000011503.1"/>
</dbReference>
<organism evidence="1 2">
    <name type="scientific">Salvator merianae</name>
    <name type="common">Argentine black and white tegu</name>
    <name type="synonym">Tupinambis merianae</name>
    <dbReference type="NCBI Taxonomy" id="96440"/>
    <lineage>
        <taxon>Eukaryota</taxon>
        <taxon>Metazoa</taxon>
        <taxon>Chordata</taxon>
        <taxon>Craniata</taxon>
        <taxon>Vertebrata</taxon>
        <taxon>Euteleostomi</taxon>
        <taxon>Lepidosauria</taxon>
        <taxon>Squamata</taxon>
        <taxon>Bifurcata</taxon>
        <taxon>Unidentata</taxon>
        <taxon>Episquamata</taxon>
        <taxon>Laterata</taxon>
        <taxon>Teiioidea</taxon>
        <taxon>Teiidae</taxon>
        <taxon>Salvator</taxon>
    </lineage>
</organism>
<evidence type="ECO:0008006" key="3">
    <source>
        <dbReference type="Google" id="ProtNLM"/>
    </source>
</evidence>
<evidence type="ECO:0000313" key="1">
    <source>
        <dbReference type="Ensembl" id="ENSSMRP00000014777.1"/>
    </source>
</evidence>